<evidence type="ECO:0000313" key="2">
    <source>
        <dbReference type="EMBL" id="KAK2639824.1"/>
    </source>
</evidence>
<dbReference type="GO" id="GO:0046983">
    <property type="term" value="F:protein dimerization activity"/>
    <property type="evidence" value="ECO:0007669"/>
    <property type="project" value="InterPro"/>
</dbReference>
<reference evidence="2" key="1">
    <citation type="journal article" date="2023" name="Plant J.">
        <title>Genome sequences and population genomics provide insights into the demographic history, inbreeding, and mutation load of two 'living fossil' tree species of Dipteronia.</title>
        <authorList>
            <person name="Feng Y."/>
            <person name="Comes H.P."/>
            <person name="Chen J."/>
            <person name="Zhu S."/>
            <person name="Lu R."/>
            <person name="Zhang X."/>
            <person name="Li P."/>
            <person name="Qiu J."/>
            <person name="Olsen K.M."/>
            <person name="Qiu Y."/>
        </authorList>
    </citation>
    <scope>NUCLEOTIDE SEQUENCE</scope>
    <source>
        <strain evidence="2">KIB01</strain>
    </source>
</reference>
<dbReference type="SUPFAM" id="SSF53098">
    <property type="entry name" value="Ribonuclease H-like"/>
    <property type="match status" value="1"/>
</dbReference>
<name>A0AAD9WQC3_9ROSI</name>
<dbReference type="PANTHER" id="PTHR23272:SF104">
    <property type="entry name" value="HAT FAMILY DIMERISATION DOMAIN CONTAINING PROTEIN, EXPRESSED"/>
    <property type="match status" value="1"/>
</dbReference>
<dbReference type="Proteomes" id="UP001280121">
    <property type="component" value="Unassembled WGS sequence"/>
</dbReference>
<evidence type="ECO:0000313" key="3">
    <source>
        <dbReference type="Proteomes" id="UP001280121"/>
    </source>
</evidence>
<dbReference type="InterPro" id="IPR008906">
    <property type="entry name" value="HATC_C_dom"/>
</dbReference>
<dbReference type="AlphaFoldDB" id="A0AAD9WQC3"/>
<keyword evidence="3" id="KW-1185">Reference proteome</keyword>
<dbReference type="PANTHER" id="PTHR23272">
    <property type="entry name" value="BED FINGER-RELATED"/>
    <property type="match status" value="1"/>
</dbReference>
<proteinExistence type="predicted"/>
<accession>A0AAD9WQC3</accession>
<feature type="non-terminal residue" evidence="2">
    <location>
        <position position="1"/>
    </location>
</feature>
<sequence>VQAGLKQVSNQIDRIRDAISWICSSNPRFSEFKRHCKLNGLKPRRFQTDMPWKTYTYRYPVLSHLARDVLVIPVSTVSSEQAFSTSGRIMESKRSCLSPEMVEVLTCLRGWEHAKKRLQNLT</sequence>
<dbReference type="Pfam" id="PF05699">
    <property type="entry name" value="Dimer_Tnp_hAT"/>
    <property type="match status" value="1"/>
</dbReference>
<organism evidence="2 3">
    <name type="scientific">Dipteronia dyeriana</name>
    <dbReference type="NCBI Taxonomy" id="168575"/>
    <lineage>
        <taxon>Eukaryota</taxon>
        <taxon>Viridiplantae</taxon>
        <taxon>Streptophyta</taxon>
        <taxon>Embryophyta</taxon>
        <taxon>Tracheophyta</taxon>
        <taxon>Spermatophyta</taxon>
        <taxon>Magnoliopsida</taxon>
        <taxon>eudicotyledons</taxon>
        <taxon>Gunneridae</taxon>
        <taxon>Pentapetalae</taxon>
        <taxon>rosids</taxon>
        <taxon>malvids</taxon>
        <taxon>Sapindales</taxon>
        <taxon>Sapindaceae</taxon>
        <taxon>Hippocastanoideae</taxon>
        <taxon>Acereae</taxon>
        <taxon>Dipteronia</taxon>
    </lineage>
</organism>
<feature type="non-terminal residue" evidence="2">
    <location>
        <position position="122"/>
    </location>
</feature>
<evidence type="ECO:0000259" key="1">
    <source>
        <dbReference type="Pfam" id="PF05699"/>
    </source>
</evidence>
<feature type="domain" description="HAT C-terminal dimerisation" evidence="1">
    <location>
        <begin position="52"/>
        <end position="111"/>
    </location>
</feature>
<dbReference type="EMBL" id="JANJYI010000008">
    <property type="protein sequence ID" value="KAK2639824.1"/>
    <property type="molecule type" value="Genomic_DNA"/>
</dbReference>
<dbReference type="InterPro" id="IPR012337">
    <property type="entry name" value="RNaseH-like_sf"/>
</dbReference>
<protein>
    <recommendedName>
        <fullName evidence="1">HAT C-terminal dimerisation domain-containing protein</fullName>
    </recommendedName>
</protein>
<gene>
    <name evidence="2" type="ORF">Ddye_027619</name>
</gene>
<comment type="caution">
    <text evidence="2">The sequence shown here is derived from an EMBL/GenBank/DDBJ whole genome shotgun (WGS) entry which is preliminary data.</text>
</comment>